<keyword evidence="3" id="KW-0238">DNA-binding</keyword>
<keyword evidence="2" id="KW-0229">DNA integration</keyword>
<dbReference type="SUPFAM" id="SSF56349">
    <property type="entry name" value="DNA breaking-rejoining enzymes"/>
    <property type="match status" value="1"/>
</dbReference>
<comment type="caution">
    <text evidence="6">The sequence shown here is derived from an EMBL/GenBank/DDBJ whole genome shotgun (WGS) entry which is preliminary data.</text>
</comment>
<name>A0AA37MRH5_9BURK</name>
<dbReference type="InterPro" id="IPR010998">
    <property type="entry name" value="Integrase_recombinase_N"/>
</dbReference>
<dbReference type="Proteomes" id="UP001055111">
    <property type="component" value="Unassembled WGS sequence"/>
</dbReference>
<dbReference type="InterPro" id="IPR050808">
    <property type="entry name" value="Phage_Integrase"/>
</dbReference>
<dbReference type="Pfam" id="PF00589">
    <property type="entry name" value="Phage_integrase"/>
    <property type="match status" value="1"/>
</dbReference>
<evidence type="ECO:0000256" key="1">
    <source>
        <dbReference type="ARBA" id="ARBA00008857"/>
    </source>
</evidence>
<evidence type="ECO:0000256" key="3">
    <source>
        <dbReference type="ARBA" id="ARBA00023125"/>
    </source>
</evidence>
<gene>
    <name evidence="6" type="ORF">CBA19CS42_26515</name>
</gene>
<organism evidence="6 7">
    <name type="scientific">Caballeronia novacaledonica</name>
    <dbReference type="NCBI Taxonomy" id="1544861"/>
    <lineage>
        <taxon>Bacteria</taxon>
        <taxon>Pseudomonadati</taxon>
        <taxon>Pseudomonadota</taxon>
        <taxon>Betaproteobacteria</taxon>
        <taxon>Burkholderiales</taxon>
        <taxon>Burkholderiaceae</taxon>
        <taxon>Caballeronia</taxon>
    </lineage>
</organism>
<evidence type="ECO:0000313" key="6">
    <source>
        <dbReference type="EMBL" id="GJH28141.1"/>
    </source>
</evidence>
<protein>
    <submittedName>
        <fullName evidence="6">Site-specific integrase</fullName>
    </submittedName>
</protein>
<evidence type="ECO:0000256" key="4">
    <source>
        <dbReference type="ARBA" id="ARBA00023172"/>
    </source>
</evidence>
<dbReference type="AlphaFoldDB" id="A0AA37MRH5"/>
<sequence length="406" mass="45785">MAENLTTKKLAAQPAGKKVLSDIATPGLRYLASDKKAGEGKWVFRYTSPETGARRDIGLGSFPSVPPTRAREKVRDIEISLRAGRDPLEVRTREKQAAEEAESEAAKAPTFEKIAREVYEKRAPKFSNAKHRAQWISTLETYAFPHIGSMRVRDVRTKHIAQCLEPIWFSKPETASRVKQRLEVVFRYAVAHEYADLNPVPAIADVLDEQDAKVEHQPAMAFQAIPAFMAEHVRTRKPSDTVRAALELLILTAARSGEIRGAMWTEFNLASGVWTVPAERMKMRVEHIVPLPRHAVDMLRDLKAAKLHDELVFPSPRGKVLSDMTITALLRRVEAKSTTAGRVATAHGFRSSFRDWLSENGYSRELAERALAHQVANAVERAYLRTKLAEQRRPMMQAWSDYLDNK</sequence>
<dbReference type="Pfam" id="PF13356">
    <property type="entry name" value="Arm-DNA-bind_3"/>
    <property type="match status" value="1"/>
</dbReference>
<dbReference type="EMBL" id="BPUS01000014">
    <property type="protein sequence ID" value="GJH28141.1"/>
    <property type="molecule type" value="Genomic_DNA"/>
</dbReference>
<keyword evidence="4" id="KW-0233">DNA recombination</keyword>
<dbReference type="PROSITE" id="PS51898">
    <property type="entry name" value="TYR_RECOMBINASE"/>
    <property type="match status" value="1"/>
</dbReference>
<dbReference type="InterPro" id="IPR013762">
    <property type="entry name" value="Integrase-like_cat_sf"/>
</dbReference>
<dbReference type="Gene3D" id="1.10.150.130">
    <property type="match status" value="1"/>
</dbReference>
<evidence type="ECO:0000256" key="2">
    <source>
        <dbReference type="ARBA" id="ARBA00022908"/>
    </source>
</evidence>
<dbReference type="InterPro" id="IPR038488">
    <property type="entry name" value="Integrase_DNA-bd_sf"/>
</dbReference>
<dbReference type="RefSeq" id="WP_238214925.1">
    <property type="nucleotide sequence ID" value="NZ_BPUS01000014.1"/>
</dbReference>
<dbReference type="PANTHER" id="PTHR30629:SF2">
    <property type="entry name" value="PROPHAGE INTEGRASE INTS-RELATED"/>
    <property type="match status" value="1"/>
</dbReference>
<dbReference type="Gene3D" id="3.30.160.390">
    <property type="entry name" value="Integrase, DNA-binding domain"/>
    <property type="match status" value="1"/>
</dbReference>
<dbReference type="InterPro" id="IPR025166">
    <property type="entry name" value="Integrase_DNA_bind_dom"/>
</dbReference>
<comment type="similarity">
    <text evidence="1">Belongs to the 'phage' integrase family.</text>
</comment>
<dbReference type="InterPro" id="IPR002104">
    <property type="entry name" value="Integrase_catalytic"/>
</dbReference>
<feature type="domain" description="Tyr recombinase" evidence="5">
    <location>
        <begin position="215"/>
        <end position="396"/>
    </location>
</feature>
<dbReference type="CDD" id="cd00801">
    <property type="entry name" value="INT_P4_C"/>
    <property type="match status" value="1"/>
</dbReference>
<dbReference type="GO" id="GO:0015074">
    <property type="term" value="P:DNA integration"/>
    <property type="evidence" value="ECO:0007669"/>
    <property type="project" value="UniProtKB-KW"/>
</dbReference>
<dbReference type="InterPro" id="IPR053876">
    <property type="entry name" value="Phage_int_M"/>
</dbReference>
<reference evidence="6" key="1">
    <citation type="submission" date="2022-09" db="EMBL/GenBank/DDBJ databases">
        <title>Isolation and characterization of 3-chlorobenzoate degrading bacteria from soils in Shizuoka.</title>
        <authorList>
            <person name="Ifat A."/>
            <person name="Ogawa N."/>
            <person name="Kimbara K."/>
            <person name="Moriuchi R."/>
            <person name="Dohra H."/>
            <person name="Shintani M."/>
        </authorList>
    </citation>
    <scope>NUCLEOTIDE SEQUENCE</scope>
    <source>
        <strain evidence="6">19CS4-2</strain>
    </source>
</reference>
<evidence type="ECO:0000313" key="7">
    <source>
        <dbReference type="Proteomes" id="UP001055111"/>
    </source>
</evidence>
<accession>A0AA37MRH5</accession>
<dbReference type="GO" id="GO:0006310">
    <property type="term" value="P:DNA recombination"/>
    <property type="evidence" value="ECO:0007669"/>
    <property type="project" value="UniProtKB-KW"/>
</dbReference>
<dbReference type="PANTHER" id="PTHR30629">
    <property type="entry name" value="PROPHAGE INTEGRASE"/>
    <property type="match status" value="1"/>
</dbReference>
<evidence type="ECO:0000259" key="5">
    <source>
        <dbReference type="PROSITE" id="PS51898"/>
    </source>
</evidence>
<dbReference type="Gene3D" id="1.10.443.10">
    <property type="entry name" value="Intergrase catalytic core"/>
    <property type="match status" value="1"/>
</dbReference>
<dbReference type="GO" id="GO:0003677">
    <property type="term" value="F:DNA binding"/>
    <property type="evidence" value="ECO:0007669"/>
    <property type="project" value="UniProtKB-KW"/>
</dbReference>
<dbReference type="Pfam" id="PF22022">
    <property type="entry name" value="Phage_int_M"/>
    <property type="match status" value="1"/>
</dbReference>
<dbReference type="InterPro" id="IPR011010">
    <property type="entry name" value="DNA_brk_join_enz"/>
</dbReference>
<proteinExistence type="inferred from homology"/>